<accession>A0A813LD67</accession>
<dbReference type="PANTHER" id="PTHR15245:SF20">
    <property type="entry name" value="SYMPLEKIN"/>
    <property type="match status" value="1"/>
</dbReference>
<evidence type="ECO:0000259" key="1">
    <source>
        <dbReference type="Pfam" id="PF12295"/>
    </source>
</evidence>
<dbReference type="PANTHER" id="PTHR15245">
    <property type="entry name" value="SYMPLEKIN-RELATED"/>
    <property type="match status" value="1"/>
</dbReference>
<dbReference type="Pfam" id="PF12295">
    <property type="entry name" value="Symplekin_C"/>
    <property type="match status" value="1"/>
</dbReference>
<dbReference type="EMBL" id="CAJNNW010034107">
    <property type="protein sequence ID" value="CAE8721621.1"/>
    <property type="molecule type" value="Genomic_DNA"/>
</dbReference>
<sequence>MEGSVLRAGLSVQQIPAYEQLSRQVALHLASSSRTAANPGLQRAMCQSYVLRAFDALKARDCLDKLVDLFYAKFATDVARWQAPDTLSKPPLREILEAGGAARRANTTGFTYAELFEMCLAEFEKREIPRKELRHFLGELPAVPLSAFRALEAQCQLAGARKMALLTVLSLIEGKPACRWRGLHLLFKLAFSGGEDGVRFDTIRLIINKIYSADQHLPMRWQLPHLTEVEAVPLLDMAEAAARVIVLGRDCLVSCREQAGSFLIQTSCRCRGHPHRFADVHALAAACATPILHPCHCRHMVKYNDSKERDALSSAQMFQQPPTRTELAVCHRLQGYADVLWRTSRRSCSGQWLPPTLSSHTRWACLCGSSSFVSYLVTESNKSMQPATHTKGADLFKGSICAPKDRVWLYLALCIKRPVLLHGLVETFTLCEAEMKEHLINSIEEAIKYIPVSEQELLVLVQKATLRRLICDIDDSQIARTSRGKDSLQPAFGEAVTRLYKVTQNPRLLVPVFDLLERRSLLEFLPCVLQLEIDQVTDAFKQLVQSKNPPLSVTELLTELHQMNVPGENIVPIKCSMQALNIIFSMKDQFDPKVYGIVIQSLVEDPGPLPTLFMRTVIQVVKELPRLSDFVVMEILPRLVRTEVWGDENMWRGFMIVLQHTFASQPGGAARVLAMLPMSQLEDVLVQHPDWKSQLREFVARQPSGVPPHVRQLLE</sequence>
<proteinExistence type="predicted"/>
<organism evidence="2 3">
    <name type="scientific">Polarella glacialis</name>
    <name type="common">Dinoflagellate</name>
    <dbReference type="NCBI Taxonomy" id="89957"/>
    <lineage>
        <taxon>Eukaryota</taxon>
        <taxon>Sar</taxon>
        <taxon>Alveolata</taxon>
        <taxon>Dinophyceae</taxon>
        <taxon>Suessiales</taxon>
        <taxon>Suessiaceae</taxon>
        <taxon>Polarella</taxon>
    </lineage>
</organism>
<dbReference type="InterPro" id="IPR021850">
    <property type="entry name" value="Symplekin/Pta1"/>
</dbReference>
<dbReference type="Proteomes" id="UP000626109">
    <property type="component" value="Unassembled WGS sequence"/>
</dbReference>
<dbReference type="GO" id="GO:0005847">
    <property type="term" value="C:mRNA cleavage and polyadenylation specificity factor complex"/>
    <property type="evidence" value="ECO:0007669"/>
    <property type="project" value="TreeGrafter"/>
</dbReference>
<evidence type="ECO:0000313" key="2">
    <source>
        <dbReference type="EMBL" id="CAE8721621.1"/>
    </source>
</evidence>
<comment type="caution">
    <text evidence="2">The sequence shown here is derived from an EMBL/GenBank/DDBJ whole genome shotgun (WGS) entry which is preliminary data.</text>
</comment>
<evidence type="ECO:0000313" key="3">
    <source>
        <dbReference type="Proteomes" id="UP000626109"/>
    </source>
</evidence>
<reference evidence="2" key="1">
    <citation type="submission" date="2021-02" db="EMBL/GenBank/DDBJ databases">
        <authorList>
            <person name="Dougan E. K."/>
            <person name="Rhodes N."/>
            <person name="Thang M."/>
            <person name="Chan C."/>
        </authorList>
    </citation>
    <scope>NUCLEOTIDE SEQUENCE</scope>
</reference>
<protein>
    <recommendedName>
        <fullName evidence="1">Symplekin C-terminal domain-containing protein</fullName>
    </recommendedName>
</protein>
<dbReference type="InterPro" id="IPR022075">
    <property type="entry name" value="Symplekin_C"/>
</dbReference>
<gene>
    <name evidence="2" type="ORF">PGLA2088_LOCUS42039</name>
</gene>
<dbReference type="AlphaFoldDB" id="A0A813LD67"/>
<name>A0A813LD67_POLGL</name>
<feature type="domain" description="Symplekin C-terminal" evidence="1">
    <location>
        <begin position="505"/>
        <end position="685"/>
    </location>
</feature>